<dbReference type="RefSeq" id="XP_062681639.1">
    <property type="nucleotide sequence ID" value="XM_062821669.1"/>
</dbReference>
<feature type="coiled-coil region" evidence="4">
    <location>
        <begin position="241"/>
        <end position="271"/>
    </location>
</feature>
<dbReference type="InterPro" id="IPR036864">
    <property type="entry name" value="Zn2-C6_fun-type_DNA-bd_sf"/>
</dbReference>
<keyword evidence="2" id="KW-0479">Metal-binding</keyword>
<dbReference type="CDD" id="cd00067">
    <property type="entry name" value="GAL4"/>
    <property type="match status" value="1"/>
</dbReference>
<dbReference type="PROSITE" id="PS50048">
    <property type="entry name" value="ZN2_CY6_FUNGAL_2"/>
    <property type="match status" value="1"/>
</dbReference>
<feature type="compositionally biased region" description="Low complexity" evidence="5">
    <location>
        <begin position="94"/>
        <end position="105"/>
    </location>
</feature>
<dbReference type="GeneID" id="87858823"/>
<evidence type="ECO:0000313" key="7">
    <source>
        <dbReference type="EMBL" id="KAK3345026.1"/>
    </source>
</evidence>
<sequence length="1158" mass="124082">MFLDRHLPRIHPIGDLVETVPNQAASAGNCLLLKSSTMAAASSHNNNNKPTCPRSPVDPSTDTPSYDESPVSSATSAKPHAPQQQYLGGLTTVPRTTPASSVPASAPHPPSPRSLPQPPHPPRISILASSSTESLLNHQPSHQNSFRSYTPATATPFTMGGRDSLPSNDSVSGTPGPSSGHQLPSSSSQAQKRAYRQRRKDPSCDACRERKVKCDATDTTSCSECSSRNVKCQFTKETNRRMSSIKQVQDLEKTLDKLKRENLNLKRALETQGHGVHGHASHGLGRGQPHMPMDRMDIDSGPVGGMGIEQLLALLLPEIGAEPKPKKRPVPIPALAQARSNIRIPAKGVWKPPAQYRHSPAGPSMFDYTPRPELPSQQTTDHLMRCYYSSAHTMTPIIHWPTFRQEVDNLYRPGGLSQHAPTSFLAMFYAVLAVGALFSSDPHRSYRAAEWIEASRKLIDPWGNDFVLDHARSLVLISIALNELNLKSAAWNWLGNAVKVAQDIGLHSDMGSWPLIEKEMRKRTWWSIYILDRSLSLELGRPMLIDDVDCDVPLPMGVDDHFIRDNGMVVPNGAEPLTHSLLAITHVVRSYTALGRLLSSSGNEGPMLHNRNEFMSPAIPPAWLATFDQYFASCLRTFPPACDPSSGSPLAPVLLNPLIYLLHARLLLHRQNLSPQCPPEARLLAVEQCTNIALETAAYLKRMTPTLPEGATALTTMHIFRCALFLLLIGHLDQALVCIRELATINTNREVAVPCGRYLLFFVGVVGQKRSEYLQRIMMTGSPEPAPVRLRNALVRDEELIAYVSADLQARPDTAWIWAGGEQDHAAAAAAAAAAGRAVGSTSGSSPGGANGLGTLFSEEAKMGLSKEEINEWNVNKGWTRLDEMVRGLAHPLAVPLAQAPMVPSTSSQTPTSATRPTHSLASTPTLATAPHPSYAQGPPPPVTVPGPPPPPPLHYSHHAPPPPPPPPPRGRQMPPIQPGPGPQQPPPPASWGHPPSGPTLPPPQQSRSPYIPQHVHHPQGPPPPAQPPTLPSISPAGTPRIKSEPGLPSLPPLGALGGDRDDKRPIGLGIGPASAISPSNRAAVLQSSGGGGHGAGSPTMSASRSPTSATTPTTMMPNGTSNPNGGKENANGNGAAGSKPPTVKSQSQERISIANII</sequence>
<feature type="compositionally biased region" description="Basic and acidic residues" evidence="5">
    <location>
        <begin position="200"/>
        <end position="210"/>
    </location>
</feature>
<dbReference type="GO" id="GO:0005634">
    <property type="term" value="C:nucleus"/>
    <property type="evidence" value="ECO:0007669"/>
    <property type="project" value="UniProtKB-SubCell"/>
</dbReference>
<keyword evidence="4" id="KW-0175">Coiled coil</keyword>
<feature type="region of interest" description="Disordered" evidence="5">
    <location>
        <begin position="900"/>
        <end position="1158"/>
    </location>
</feature>
<feature type="compositionally biased region" description="Low complexity" evidence="5">
    <location>
        <begin position="1097"/>
        <end position="1138"/>
    </location>
</feature>
<dbReference type="PANTHER" id="PTHR31001">
    <property type="entry name" value="UNCHARACTERIZED TRANSCRIPTIONAL REGULATORY PROTEIN"/>
    <property type="match status" value="1"/>
</dbReference>
<dbReference type="PROSITE" id="PS00463">
    <property type="entry name" value="ZN2_CY6_FUNGAL_1"/>
    <property type="match status" value="1"/>
</dbReference>
<dbReference type="GO" id="GO:0000981">
    <property type="term" value="F:DNA-binding transcription factor activity, RNA polymerase II-specific"/>
    <property type="evidence" value="ECO:0007669"/>
    <property type="project" value="InterPro"/>
</dbReference>
<reference evidence="7" key="2">
    <citation type="submission" date="2023-06" db="EMBL/GenBank/DDBJ databases">
        <authorList>
            <consortium name="Lawrence Berkeley National Laboratory"/>
            <person name="Haridas S."/>
            <person name="Hensen N."/>
            <person name="Bonometti L."/>
            <person name="Westerberg I."/>
            <person name="Brannstrom I.O."/>
            <person name="Guillou S."/>
            <person name="Cros-Aarteil S."/>
            <person name="Calhoun S."/>
            <person name="Kuo A."/>
            <person name="Mondo S."/>
            <person name="Pangilinan J."/>
            <person name="Riley R."/>
            <person name="Labutti K."/>
            <person name="Andreopoulos B."/>
            <person name="Lipzen A."/>
            <person name="Chen C."/>
            <person name="Yanf M."/>
            <person name="Daum C."/>
            <person name="Ng V."/>
            <person name="Clum A."/>
            <person name="Steindorff A."/>
            <person name="Ohm R."/>
            <person name="Martin F."/>
            <person name="Silar P."/>
            <person name="Natvig D."/>
            <person name="Lalanne C."/>
            <person name="Gautier V."/>
            <person name="Ament-Velasquez S.L."/>
            <person name="Kruys A."/>
            <person name="Hutchinson M.I."/>
            <person name="Powell A.J."/>
            <person name="Barry K."/>
            <person name="Miller A.N."/>
            <person name="Grigoriev I.V."/>
            <person name="Debuchy R."/>
            <person name="Gladieux P."/>
            <person name="Thoren M.H."/>
            <person name="Johannesson H."/>
        </authorList>
    </citation>
    <scope>NUCLEOTIDE SEQUENCE</scope>
    <source>
        <strain evidence="7">CBS 560.94</strain>
    </source>
</reference>
<comment type="caution">
    <text evidence="7">The sequence shown here is derived from an EMBL/GenBank/DDBJ whole genome shotgun (WGS) entry which is preliminary data.</text>
</comment>
<dbReference type="AlphaFoldDB" id="A0AAE0JEX5"/>
<feature type="compositionally biased region" description="Polar residues" evidence="5">
    <location>
        <begin position="128"/>
        <end position="156"/>
    </location>
</feature>
<dbReference type="GO" id="GO:0006351">
    <property type="term" value="P:DNA-templated transcription"/>
    <property type="evidence" value="ECO:0007669"/>
    <property type="project" value="InterPro"/>
</dbReference>
<feature type="region of interest" description="Disordered" evidence="5">
    <location>
        <begin position="272"/>
        <end position="291"/>
    </location>
</feature>
<feature type="compositionally biased region" description="Polar residues" evidence="5">
    <location>
        <begin position="58"/>
        <end position="86"/>
    </location>
</feature>
<accession>A0AAE0JEX5</accession>
<keyword evidence="8" id="KW-1185">Reference proteome</keyword>
<feature type="compositionally biased region" description="Low complexity" evidence="5">
    <location>
        <begin position="901"/>
        <end position="918"/>
    </location>
</feature>
<protein>
    <submittedName>
        <fullName evidence="7">Fungal-specific transcription factor domain-containing protein</fullName>
    </submittedName>
</protein>
<reference evidence="7" key="1">
    <citation type="journal article" date="2023" name="Mol. Phylogenet. Evol.">
        <title>Genome-scale phylogeny and comparative genomics of the fungal order Sordariales.</title>
        <authorList>
            <person name="Hensen N."/>
            <person name="Bonometti L."/>
            <person name="Westerberg I."/>
            <person name="Brannstrom I.O."/>
            <person name="Guillou S."/>
            <person name="Cros-Aarteil S."/>
            <person name="Calhoun S."/>
            <person name="Haridas S."/>
            <person name="Kuo A."/>
            <person name="Mondo S."/>
            <person name="Pangilinan J."/>
            <person name="Riley R."/>
            <person name="LaButti K."/>
            <person name="Andreopoulos B."/>
            <person name="Lipzen A."/>
            <person name="Chen C."/>
            <person name="Yan M."/>
            <person name="Daum C."/>
            <person name="Ng V."/>
            <person name="Clum A."/>
            <person name="Steindorff A."/>
            <person name="Ohm R.A."/>
            <person name="Martin F."/>
            <person name="Silar P."/>
            <person name="Natvig D.O."/>
            <person name="Lalanne C."/>
            <person name="Gautier V."/>
            <person name="Ament-Velasquez S.L."/>
            <person name="Kruys A."/>
            <person name="Hutchinson M.I."/>
            <person name="Powell A.J."/>
            <person name="Barry K."/>
            <person name="Miller A.N."/>
            <person name="Grigoriev I.V."/>
            <person name="Debuchy R."/>
            <person name="Gladieux P."/>
            <person name="Hiltunen Thoren M."/>
            <person name="Johannesson H."/>
        </authorList>
    </citation>
    <scope>NUCLEOTIDE SEQUENCE</scope>
    <source>
        <strain evidence="7">CBS 560.94</strain>
    </source>
</reference>
<dbReference type="InterPro" id="IPR001138">
    <property type="entry name" value="Zn2Cys6_DnaBD"/>
</dbReference>
<feature type="compositionally biased region" description="Pro residues" evidence="5">
    <location>
        <begin position="1020"/>
        <end position="1031"/>
    </location>
</feature>
<feature type="compositionally biased region" description="Pro residues" evidence="5">
    <location>
        <begin position="938"/>
        <end position="1005"/>
    </location>
</feature>
<evidence type="ECO:0000256" key="5">
    <source>
        <dbReference type="SAM" id="MobiDB-lite"/>
    </source>
</evidence>
<evidence type="ECO:0000256" key="4">
    <source>
        <dbReference type="SAM" id="Coils"/>
    </source>
</evidence>
<dbReference type="Pfam" id="PF00172">
    <property type="entry name" value="Zn_clus"/>
    <property type="match status" value="1"/>
</dbReference>
<dbReference type="InterPro" id="IPR050613">
    <property type="entry name" value="Sec_Metabolite_Reg"/>
</dbReference>
<dbReference type="Pfam" id="PF04082">
    <property type="entry name" value="Fungal_trans"/>
    <property type="match status" value="1"/>
</dbReference>
<dbReference type="EMBL" id="JAUEPP010000004">
    <property type="protein sequence ID" value="KAK3345026.1"/>
    <property type="molecule type" value="Genomic_DNA"/>
</dbReference>
<dbReference type="InterPro" id="IPR007219">
    <property type="entry name" value="XnlR_reg_dom"/>
</dbReference>
<evidence type="ECO:0000256" key="2">
    <source>
        <dbReference type="ARBA" id="ARBA00022723"/>
    </source>
</evidence>
<dbReference type="CDD" id="cd12148">
    <property type="entry name" value="fungal_TF_MHR"/>
    <property type="match status" value="1"/>
</dbReference>
<dbReference type="PANTHER" id="PTHR31001:SF87">
    <property type="entry name" value="COL-21"/>
    <property type="match status" value="1"/>
</dbReference>
<dbReference type="GO" id="GO:0008270">
    <property type="term" value="F:zinc ion binding"/>
    <property type="evidence" value="ECO:0007669"/>
    <property type="project" value="InterPro"/>
</dbReference>
<evidence type="ECO:0000259" key="6">
    <source>
        <dbReference type="PROSITE" id="PS50048"/>
    </source>
</evidence>
<dbReference type="Gene3D" id="4.10.240.10">
    <property type="entry name" value="Zn(2)-C6 fungal-type DNA-binding domain"/>
    <property type="match status" value="1"/>
</dbReference>
<feature type="compositionally biased region" description="Low complexity" evidence="5">
    <location>
        <begin position="175"/>
        <end position="192"/>
    </location>
</feature>
<evidence type="ECO:0000256" key="3">
    <source>
        <dbReference type="ARBA" id="ARBA00023242"/>
    </source>
</evidence>
<feature type="region of interest" description="Disordered" evidence="5">
    <location>
        <begin position="41"/>
        <end position="210"/>
    </location>
</feature>
<dbReference type="SUPFAM" id="SSF57701">
    <property type="entry name" value="Zn2/Cys6 DNA-binding domain"/>
    <property type="match status" value="1"/>
</dbReference>
<dbReference type="Proteomes" id="UP001278500">
    <property type="component" value="Unassembled WGS sequence"/>
</dbReference>
<dbReference type="GO" id="GO:0003677">
    <property type="term" value="F:DNA binding"/>
    <property type="evidence" value="ECO:0007669"/>
    <property type="project" value="InterPro"/>
</dbReference>
<name>A0AAE0JEX5_9PEZI</name>
<evidence type="ECO:0000256" key="1">
    <source>
        <dbReference type="ARBA" id="ARBA00004123"/>
    </source>
</evidence>
<feature type="domain" description="Zn(2)-C6 fungal-type" evidence="6">
    <location>
        <begin position="203"/>
        <end position="234"/>
    </location>
</feature>
<feature type="compositionally biased region" description="Pro residues" evidence="5">
    <location>
        <begin position="106"/>
        <end position="122"/>
    </location>
</feature>
<organism evidence="7 8">
    <name type="scientific">Neurospora tetraspora</name>
    <dbReference type="NCBI Taxonomy" id="94610"/>
    <lineage>
        <taxon>Eukaryota</taxon>
        <taxon>Fungi</taxon>
        <taxon>Dikarya</taxon>
        <taxon>Ascomycota</taxon>
        <taxon>Pezizomycotina</taxon>
        <taxon>Sordariomycetes</taxon>
        <taxon>Sordariomycetidae</taxon>
        <taxon>Sordariales</taxon>
        <taxon>Sordariaceae</taxon>
        <taxon>Neurospora</taxon>
    </lineage>
</organism>
<keyword evidence="3" id="KW-0539">Nucleus</keyword>
<proteinExistence type="predicted"/>
<feature type="compositionally biased region" description="Polar residues" evidence="5">
    <location>
        <begin position="41"/>
        <end position="50"/>
    </location>
</feature>
<dbReference type="SMART" id="SM00066">
    <property type="entry name" value="GAL4"/>
    <property type="match status" value="1"/>
</dbReference>
<evidence type="ECO:0000313" key="8">
    <source>
        <dbReference type="Proteomes" id="UP001278500"/>
    </source>
</evidence>
<dbReference type="SMART" id="SM00906">
    <property type="entry name" value="Fungal_trans"/>
    <property type="match status" value="1"/>
</dbReference>
<comment type="subcellular location">
    <subcellularLocation>
        <location evidence="1">Nucleus</location>
    </subcellularLocation>
</comment>
<gene>
    <name evidence="7" type="ORF">B0H65DRAFT_192802</name>
</gene>